<dbReference type="InterPro" id="IPR000477">
    <property type="entry name" value="RT_dom"/>
</dbReference>
<dbReference type="GO" id="GO:0003824">
    <property type="term" value="F:catalytic activity"/>
    <property type="evidence" value="ECO:0007669"/>
    <property type="project" value="InterPro"/>
</dbReference>
<dbReference type="Pfam" id="PF03372">
    <property type="entry name" value="Exo_endo_phos"/>
    <property type="match status" value="1"/>
</dbReference>
<evidence type="ECO:0000313" key="8">
    <source>
        <dbReference type="Proteomes" id="UP000663865"/>
    </source>
</evidence>
<dbReference type="GO" id="GO:0007508">
    <property type="term" value="P:larval heart development"/>
    <property type="evidence" value="ECO:0007669"/>
    <property type="project" value="TreeGrafter"/>
</dbReference>
<dbReference type="AlphaFoldDB" id="A0A818ECS9"/>
<dbReference type="EMBL" id="CAJNYV010002135">
    <property type="protein sequence ID" value="CAF3456835.1"/>
    <property type="molecule type" value="Genomic_DNA"/>
</dbReference>
<evidence type="ECO:0000256" key="4">
    <source>
        <dbReference type="PROSITE-ProRule" id="PRU00146"/>
    </source>
</evidence>
<evidence type="ECO:0000256" key="2">
    <source>
        <dbReference type="ARBA" id="ARBA00022771"/>
    </source>
</evidence>
<dbReference type="PANTHER" id="PTHR33395:SF22">
    <property type="entry name" value="REVERSE TRANSCRIPTASE DOMAIN-CONTAINING PROTEIN"/>
    <property type="match status" value="1"/>
</dbReference>
<keyword evidence="1" id="KW-0479">Metal-binding</keyword>
<dbReference type="Gene3D" id="3.60.10.10">
    <property type="entry name" value="Endonuclease/exonuclease/phosphatase"/>
    <property type="match status" value="1"/>
</dbReference>
<dbReference type="PROSITE" id="PS01359">
    <property type="entry name" value="ZF_PHD_1"/>
    <property type="match status" value="1"/>
</dbReference>
<organism evidence="7 8">
    <name type="scientific">Rotaria socialis</name>
    <dbReference type="NCBI Taxonomy" id="392032"/>
    <lineage>
        <taxon>Eukaryota</taxon>
        <taxon>Metazoa</taxon>
        <taxon>Spiralia</taxon>
        <taxon>Gnathifera</taxon>
        <taxon>Rotifera</taxon>
        <taxon>Eurotatoria</taxon>
        <taxon>Bdelloidea</taxon>
        <taxon>Philodinida</taxon>
        <taxon>Philodinidae</taxon>
        <taxon>Rotaria</taxon>
    </lineage>
</organism>
<dbReference type="Pfam" id="PF00078">
    <property type="entry name" value="RVT_1"/>
    <property type="match status" value="1"/>
</dbReference>
<dbReference type="InterPro" id="IPR005135">
    <property type="entry name" value="Endo/exonuclease/phosphatase"/>
</dbReference>
<name>A0A818ECS9_9BILA</name>
<evidence type="ECO:0000259" key="5">
    <source>
        <dbReference type="PROSITE" id="PS50016"/>
    </source>
</evidence>
<gene>
    <name evidence="7" type="ORF">KIK155_LOCUS12793</name>
</gene>
<dbReference type="CDD" id="cd01650">
    <property type="entry name" value="RT_nLTR_like"/>
    <property type="match status" value="1"/>
</dbReference>
<dbReference type="GO" id="GO:0061343">
    <property type="term" value="P:cell adhesion involved in heart morphogenesis"/>
    <property type="evidence" value="ECO:0007669"/>
    <property type="project" value="TreeGrafter"/>
</dbReference>
<feature type="domain" description="PHD-type" evidence="5">
    <location>
        <begin position="10"/>
        <end position="68"/>
    </location>
</feature>
<feature type="domain" description="Reverse transcriptase" evidence="6">
    <location>
        <begin position="683"/>
        <end position="934"/>
    </location>
</feature>
<dbReference type="PROSITE" id="PS50878">
    <property type="entry name" value="RT_POL"/>
    <property type="match status" value="1"/>
</dbReference>
<keyword evidence="2 4" id="KW-0863">Zinc-finger</keyword>
<dbReference type="InterPro" id="IPR019786">
    <property type="entry name" value="Zinc_finger_PHD-type_CS"/>
</dbReference>
<evidence type="ECO:0000256" key="3">
    <source>
        <dbReference type="ARBA" id="ARBA00022833"/>
    </source>
</evidence>
<accession>A0A818ECS9</accession>
<dbReference type="SUPFAM" id="SSF56672">
    <property type="entry name" value="DNA/RNA polymerases"/>
    <property type="match status" value="1"/>
</dbReference>
<dbReference type="InterPro" id="IPR043502">
    <property type="entry name" value="DNA/RNA_pol_sf"/>
</dbReference>
<reference evidence="7" key="1">
    <citation type="submission" date="2021-02" db="EMBL/GenBank/DDBJ databases">
        <authorList>
            <person name="Nowell W R."/>
        </authorList>
    </citation>
    <scope>NUCLEOTIDE SEQUENCE</scope>
</reference>
<dbReference type="SMART" id="SM00249">
    <property type="entry name" value="PHD"/>
    <property type="match status" value="1"/>
</dbReference>
<dbReference type="InterPro" id="IPR036691">
    <property type="entry name" value="Endo/exonu/phosph_ase_sf"/>
</dbReference>
<dbReference type="GO" id="GO:0008270">
    <property type="term" value="F:zinc ion binding"/>
    <property type="evidence" value="ECO:0007669"/>
    <property type="project" value="UniProtKB-KW"/>
</dbReference>
<protein>
    <recommendedName>
        <fullName evidence="9">Reverse transcriptase domain-containing protein</fullName>
    </recommendedName>
</protein>
<evidence type="ECO:0008006" key="9">
    <source>
        <dbReference type="Google" id="ProtNLM"/>
    </source>
</evidence>
<evidence type="ECO:0000256" key="1">
    <source>
        <dbReference type="ARBA" id="ARBA00022723"/>
    </source>
</evidence>
<dbReference type="PROSITE" id="PS50016">
    <property type="entry name" value="ZF_PHD_2"/>
    <property type="match status" value="1"/>
</dbReference>
<dbReference type="InterPro" id="IPR001965">
    <property type="entry name" value="Znf_PHD"/>
</dbReference>
<dbReference type="Gene3D" id="3.30.40.10">
    <property type="entry name" value="Zinc/RING finger domain, C3HC4 (zinc finger)"/>
    <property type="match status" value="1"/>
</dbReference>
<sequence length="987" mass="113165">MASIAMLDAEGHCSDCGKCNKEVYDGLACERCDNWYHTNCVGLGHLDKSKNFLANENIFWFCDGCLETSKEAIKGTLRKKKSTLDTRPTLLLDLGLTKIKDELKLGLGKENLNVGLGLINNDRPTVPENKHCSPDKKIKIGLPKPNKPTDVKVLGNPIEVRISSGPIRPVKEKTRVTSDWKLVGPKPSPIRKILSKTKHEVRDLKCFYTNARSLRNKKDELFGYIIDENLDIICISESWINEEVLNESKLEYELDGYLLYTYQRPNRIGGGLALYVKNSLVSVQNDSFKISDDVESLWVDINFESVSNSKENSIRIGVFYRPPNQQTGIEYDKLMINEINSACNSNTLILGDFNLPTINWDTHEVNNEEGRLFMECCQDNFLTQFVEKPTRGKNILDLVLANQDSVKELQIGETLSNSDHNIIRFSLEGPNKFIKSNKAKIPDFKKGDYESFRKKLESINWNIEFKNKNGHQMWERFKSILSDIQNSCIPSRNIRDINRKPSWWNSKISKMIKLKKAAFKKFKQSNDRVDYLEDYKKNRDSLNSFIRKCKREAEINLACNSKKDPKKFFSFYKFNKKKGDRIGPIEINGSLINDDKEIANSLNNYFSSVFTKENLNNFDFETNNEQNHGHESLENIEISPETIKKLIKNIKPNKSAGPDEIYAKILKEGNNSLSVALSILFTRSMSHSEIPDDWKSANVVPIFKKGSRKELENYRPISLTSLVGKLLEKIVKDGIQEHLDQHKLILDSQHGFRTGKSCLTNLLEFLEYATSHVDKGEDIDVIYLDFSKAFDKVPHQRLLHKLKLHGISGYILSWIREWLKDRKQRVTLNGFKSEWQKVLSGVPQGSVLGPLLFIIYLNDLESKLGCKVFKFADDTKLVKTVNDLESSFELQKILDRLIAWAEKWQMEFNVKKCKVSHIGSTNGKFEYEMNGNFLKEVNEEKDLGIIISNDLKSSKQCLAACKKANQMLDHNWNIVSKHGLPISDKMC</sequence>
<dbReference type="SUPFAM" id="SSF56219">
    <property type="entry name" value="DNase I-like"/>
    <property type="match status" value="1"/>
</dbReference>
<keyword evidence="3" id="KW-0862">Zinc</keyword>
<dbReference type="InterPro" id="IPR019787">
    <property type="entry name" value="Znf_PHD-finger"/>
</dbReference>
<dbReference type="PANTHER" id="PTHR33395">
    <property type="entry name" value="TRANSCRIPTASE, PUTATIVE-RELATED-RELATED"/>
    <property type="match status" value="1"/>
</dbReference>
<dbReference type="InterPro" id="IPR013083">
    <property type="entry name" value="Znf_RING/FYVE/PHD"/>
</dbReference>
<evidence type="ECO:0000259" key="6">
    <source>
        <dbReference type="PROSITE" id="PS50878"/>
    </source>
</evidence>
<dbReference type="Proteomes" id="UP000663865">
    <property type="component" value="Unassembled WGS sequence"/>
</dbReference>
<comment type="caution">
    <text evidence="7">The sequence shown here is derived from an EMBL/GenBank/DDBJ whole genome shotgun (WGS) entry which is preliminary data.</text>
</comment>
<dbReference type="GO" id="GO:0031012">
    <property type="term" value="C:extracellular matrix"/>
    <property type="evidence" value="ECO:0007669"/>
    <property type="project" value="TreeGrafter"/>
</dbReference>
<proteinExistence type="predicted"/>
<evidence type="ECO:0000313" key="7">
    <source>
        <dbReference type="EMBL" id="CAF3456835.1"/>
    </source>
</evidence>
<dbReference type="SUPFAM" id="SSF57903">
    <property type="entry name" value="FYVE/PHD zinc finger"/>
    <property type="match status" value="1"/>
</dbReference>
<dbReference type="InterPro" id="IPR011011">
    <property type="entry name" value="Znf_FYVE_PHD"/>
</dbReference>